<dbReference type="Proteomes" id="UP000800038">
    <property type="component" value="Unassembled WGS sequence"/>
</dbReference>
<proteinExistence type="predicted"/>
<accession>A0A6A5SAC6</accession>
<sequence>MYNPTYDSLTDNEWDEVAELANFLQAPYEMTKCLEGDNGASGFRSLWQILTNLQALWAYYIAATERTNNSQYYASAIAFGKEKLNTYFDIILIWYKKAEALLKKVFTQYVDKEVKAEEQLQLPPLSRQKLPANNNFKRQKRVTQLEEYCNNLPFDLTDASVGTVFQLPNPDAIYSQDKE</sequence>
<name>A0A6A5SAC6_9PLEO</name>
<organism evidence="1 2">
    <name type="scientific">Clathrospora elynae</name>
    <dbReference type="NCBI Taxonomy" id="706981"/>
    <lineage>
        <taxon>Eukaryota</taxon>
        <taxon>Fungi</taxon>
        <taxon>Dikarya</taxon>
        <taxon>Ascomycota</taxon>
        <taxon>Pezizomycotina</taxon>
        <taxon>Dothideomycetes</taxon>
        <taxon>Pleosporomycetidae</taxon>
        <taxon>Pleosporales</taxon>
        <taxon>Diademaceae</taxon>
        <taxon>Clathrospora</taxon>
    </lineage>
</organism>
<evidence type="ECO:0000313" key="1">
    <source>
        <dbReference type="EMBL" id="KAF1936418.1"/>
    </source>
</evidence>
<evidence type="ECO:0000313" key="2">
    <source>
        <dbReference type="Proteomes" id="UP000800038"/>
    </source>
</evidence>
<protein>
    <submittedName>
        <fullName evidence="1">Uncharacterized protein</fullName>
    </submittedName>
</protein>
<dbReference type="AlphaFoldDB" id="A0A6A5SAC6"/>
<dbReference type="OrthoDB" id="3944237at2759"/>
<reference evidence="1" key="1">
    <citation type="journal article" date="2020" name="Stud. Mycol.">
        <title>101 Dothideomycetes genomes: a test case for predicting lifestyles and emergence of pathogens.</title>
        <authorList>
            <person name="Haridas S."/>
            <person name="Albert R."/>
            <person name="Binder M."/>
            <person name="Bloem J."/>
            <person name="Labutti K."/>
            <person name="Salamov A."/>
            <person name="Andreopoulos B."/>
            <person name="Baker S."/>
            <person name="Barry K."/>
            <person name="Bills G."/>
            <person name="Bluhm B."/>
            <person name="Cannon C."/>
            <person name="Castanera R."/>
            <person name="Culley D."/>
            <person name="Daum C."/>
            <person name="Ezra D."/>
            <person name="Gonzalez J."/>
            <person name="Henrissat B."/>
            <person name="Kuo A."/>
            <person name="Liang C."/>
            <person name="Lipzen A."/>
            <person name="Lutzoni F."/>
            <person name="Magnuson J."/>
            <person name="Mondo S."/>
            <person name="Nolan M."/>
            <person name="Ohm R."/>
            <person name="Pangilinan J."/>
            <person name="Park H.-J."/>
            <person name="Ramirez L."/>
            <person name="Alfaro M."/>
            <person name="Sun H."/>
            <person name="Tritt A."/>
            <person name="Yoshinaga Y."/>
            <person name="Zwiers L.-H."/>
            <person name="Turgeon B."/>
            <person name="Goodwin S."/>
            <person name="Spatafora J."/>
            <person name="Crous P."/>
            <person name="Grigoriev I."/>
        </authorList>
    </citation>
    <scope>NUCLEOTIDE SEQUENCE</scope>
    <source>
        <strain evidence="1">CBS 161.51</strain>
    </source>
</reference>
<dbReference type="EMBL" id="ML976190">
    <property type="protein sequence ID" value="KAF1936418.1"/>
    <property type="molecule type" value="Genomic_DNA"/>
</dbReference>
<keyword evidence="2" id="KW-1185">Reference proteome</keyword>
<gene>
    <name evidence="1" type="ORF">EJ02DRAFT_427534</name>
</gene>